<proteinExistence type="predicted"/>
<accession>A0A371IAN1</accession>
<dbReference type="InterPro" id="IPR013103">
    <property type="entry name" value="RVT_2"/>
</dbReference>
<dbReference type="OrthoDB" id="411615at2759"/>
<comment type="caution">
    <text evidence="2">The sequence shown here is derived from an EMBL/GenBank/DDBJ whole genome shotgun (WGS) entry which is preliminary data.</text>
</comment>
<evidence type="ECO:0000313" key="3">
    <source>
        <dbReference type="Proteomes" id="UP000257109"/>
    </source>
</evidence>
<name>A0A371IAN1_MUCPR</name>
<dbReference type="EMBL" id="QJKJ01000531">
    <property type="protein sequence ID" value="RDY12086.1"/>
    <property type="molecule type" value="Genomic_DNA"/>
</dbReference>
<evidence type="ECO:0000259" key="1">
    <source>
        <dbReference type="Pfam" id="PF07727"/>
    </source>
</evidence>
<dbReference type="AlphaFoldDB" id="A0A371IAN1"/>
<feature type="non-terminal residue" evidence="2">
    <location>
        <position position="1"/>
    </location>
</feature>
<sequence length="80" mass="9393">MDSKHNIKRYKARLEGTNYKETFSQVSSKDSFRTIMTLVAYFDLETHQMDVKTVFLNGDIDEIVYNDTLCQVTLSLWYAN</sequence>
<reference evidence="2" key="1">
    <citation type="submission" date="2018-05" db="EMBL/GenBank/DDBJ databases">
        <title>Draft genome of Mucuna pruriens seed.</title>
        <authorList>
            <person name="Nnadi N.E."/>
            <person name="Vos R."/>
            <person name="Hasami M.H."/>
            <person name="Devisetty U.K."/>
            <person name="Aguiy J.C."/>
        </authorList>
    </citation>
    <scope>NUCLEOTIDE SEQUENCE [LARGE SCALE GENOMIC DNA]</scope>
    <source>
        <strain evidence="2">JCA_2017</strain>
    </source>
</reference>
<dbReference type="Proteomes" id="UP000257109">
    <property type="component" value="Unassembled WGS sequence"/>
</dbReference>
<organism evidence="2 3">
    <name type="scientific">Mucuna pruriens</name>
    <name type="common">Velvet bean</name>
    <name type="synonym">Dolichos pruriens</name>
    <dbReference type="NCBI Taxonomy" id="157652"/>
    <lineage>
        <taxon>Eukaryota</taxon>
        <taxon>Viridiplantae</taxon>
        <taxon>Streptophyta</taxon>
        <taxon>Embryophyta</taxon>
        <taxon>Tracheophyta</taxon>
        <taxon>Spermatophyta</taxon>
        <taxon>Magnoliopsida</taxon>
        <taxon>eudicotyledons</taxon>
        <taxon>Gunneridae</taxon>
        <taxon>Pentapetalae</taxon>
        <taxon>rosids</taxon>
        <taxon>fabids</taxon>
        <taxon>Fabales</taxon>
        <taxon>Fabaceae</taxon>
        <taxon>Papilionoideae</taxon>
        <taxon>50 kb inversion clade</taxon>
        <taxon>NPAAA clade</taxon>
        <taxon>indigoferoid/millettioid clade</taxon>
        <taxon>Phaseoleae</taxon>
        <taxon>Mucuna</taxon>
    </lineage>
</organism>
<evidence type="ECO:0000313" key="2">
    <source>
        <dbReference type="EMBL" id="RDY12086.1"/>
    </source>
</evidence>
<gene>
    <name evidence="2" type="ORF">CR513_03173</name>
</gene>
<keyword evidence="3" id="KW-1185">Reference proteome</keyword>
<feature type="domain" description="Reverse transcriptase Ty1/copia-type" evidence="1">
    <location>
        <begin position="13"/>
        <end position="65"/>
    </location>
</feature>
<protein>
    <recommendedName>
        <fullName evidence="1">Reverse transcriptase Ty1/copia-type domain-containing protein</fullName>
    </recommendedName>
</protein>
<dbReference type="Pfam" id="PF07727">
    <property type="entry name" value="RVT_2"/>
    <property type="match status" value="1"/>
</dbReference>